<protein>
    <recommendedName>
        <fullName evidence="4">Neuropeptide-like protein 31 family protein</fullName>
    </recommendedName>
</protein>
<evidence type="ECO:0000256" key="1">
    <source>
        <dbReference type="SAM" id="SignalP"/>
    </source>
</evidence>
<feature type="chain" id="PRO_5016801486" description="Neuropeptide-like protein 31 family protein" evidence="1">
    <location>
        <begin position="22"/>
        <end position="72"/>
    </location>
</feature>
<dbReference type="EMBL" id="JOJR01001096">
    <property type="protein sequence ID" value="RCN32419.1"/>
    <property type="molecule type" value="Genomic_DNA"/>
</dbReference>
<evidence type="ECO:0008006" key="4">
    <source>
        <dbReference type="Google" id="ProtNLM"/>
    </source>
</evidence>
<keyword evidence="3" id="KW-1185">Reference proteome</keyword>
<dbReference type="AlphaFoldDB" id="A0A368FN13"/>
<name>A0A368FN13_ANCCA</name>
<proteinExistence type="predicted"/>
<reference evidence="2 3" key="1">
    <citation type="submission" date="2014-10" db="EMBL/GenBank/DDBJ databases">
        <title>Draft genome of the hookworm Ancylostoma caninum.</title>
        <authorList>
            <person name="Mitreva M."/>
        </authorList>
    </citation>
    <scope>NUCLEOTIDE SEQUENCE [LARGE SCALE GENOMIC DNA]</scope>
    <source>
        <strain evidence="2 3">Baltimore</strain>
    </source>
</reference>
<feature type="signal peptide" evidence="1">
    <location>
        <begin position="1"/>
        <end position="21"/>
    </location>
</feature>
<evidence type="ECO:0000313" key="3">
    <source>
        <dbReference type="Proteomes" id="UP000252519"/>
    </source>
</evidence>
<dbReference type="Proteomes" id="UP000252519">
    <property type="component" value="Unassembled WGS sequence"/>
</dbReference>
<accession>A0A368FN13</accession>
<evidence type="ECO:0000313" key="2">
    <source>
        <dbReference type="EMBL" id="RCN32419.1"/>
    </source>
</evidence>
<sequence>MLRRLFLITIIAFALLCVVEARRGWGWGGRRGFYGRPHGGGWGRPRYGGGYGWGRPSYGGGWGHGYRGGWYG</sequence>
<keyword evidence="1" id="KW-0732">Signal</keyword>
<gene>
    <name evidence="2" type="ORF">ANCCAN_21775</name>
</gene>
<organism evidence="2 3">
    <name type="scientific">Ancylostoma caninum</name>
    <name type="common">Dog hookworm</name>
    <dbReference type="NCBI Taxonomy" id="29170"/>
    <lineage>
        <taxon>Eukaryota</taxon>
        <taxon>Metazoa</taxon>
        <taxon>Ecdysozoa</taxon>
        <taxon>Nematoda</taxon>
        <taxon>Chromadorea</taxon>
        <taxon>Rhabditida</taxon>
        <taxon>Rhabditina</taxon>
        <taxon>Rhabditomorpha</taxon>
        <taxon>Strongyloidea</taxon>
        <taxon>Ancylostomatidae</taxon>
        <taxon>Ancylostomatinae</taxon>
        <taxon>Ancylostoma</taxon>
    </lineage>
</organism>
<comment type="caution">
    <text evidence="2">The sequence shown here is derived from an EMBL/GenBank/DDBJ whole genome shotgun (WGS) entry which is preliminary data.</text>
</comment>